<dbReference type="PANTHER" id="PTHR43201:SF5">
    <property type="entry name" value="MEDIUM-CHAIN ACYL-COA LIGASE ACSF2, MITOCHONDRIAL"/>
    <property type="match status" value="1"/>
</dbReference>
<evidence type="ECO:0000256" key="2">
    <source>
        <dbReference type="ARBA" id="ARBA00022598"/>
    </source>
</evidence>
<evidence type="ECO:0000313" key="4">
    <source>
        <dbReference type="EMBL" id="SVB67493.1"/>
    </source>
</evidence>
<dbReference type="EMBL" id="UINC01052309">
    <property type="protein sequence ID" value="SVB67493.1"/>
    <property type="molecule type" value="Genomic_DNA"/>
</dbReference>
<keyword evidence="2" id="KW-0436">Ligase</keyword>
<feature type="non-terminal residue" evidence="4">
    <location>
        <position position="1"/>
    </location>
</feature>
<dbReference type="Pfam" id="PF00501">
    <property type="entry name" value="AMP-binding"/>
    <property type="match status" value="1"/>
</dbReference>
<dbReference type="InterPro" id="IPR020845">
    <property type="entry name" value="AMP-binding_CS"/>
</dbReference>
<reference evidence="4" key="1">
    <citation type="submission" date="2018-05" db="EMBL/GenBank/DDBJ databases">
        <authorList>
            <person name="Lanie J.A."/>
            <person name="Ng W.-L."/>
            <person name="Kazmierczak K.M."/>
            <person name="Andrzejewski T.M."/>
            <person name="Davidsen T.M."/>
            <person name="Wayne K.J."/>
            <person name="Tettelin H."/>
            <person name="Glass J.I."/>
            <person name="Rusch D."/>
            <person name="Podicherti R."/>
            <person name="Tsui H.-C.T."/>
            <person name="Winkler M.E."/>
        </authorList>
    </citation>
    <scope>NUCLEOTIDE SEQUENCE</scope>
</reference>
<dbReference type="GO" id="GO:0006631">
    <property type="term" value="P:fatty acid metabolic process"/>
    <property type="evidence" value="ECO:0007669"/>
    <property type="project" value="TreeGrafter"/>
</dbReference>
<dbReference type="PANTHER" id="PTHR43201">
    <property type="entry name" value="ACYL-COA SYNTHETASE"/>
    <property type="match status" value="1"/>
</dbReference>
<dbReference type="GO" id="GO:0031956">
    <property type="term" value="F:medium-chain fatty acid-CoA ligase activity"/>
    <property type="evidence" value="ECO:0007669"/>
    <property type="project" value="TreeGrafter"/>
</dbReference>
<dbReference type="InterPro" id="IPR042099">
    <property type="entry name" value="ANL_N_sf"/>
</dbReference>
<evidence type="ECO:0000256" key="1">
    <source>
        <dbReference type="ARBA" id="ARBA00006432"/>
    </source>
</evidence>
<evidence type="ECO:0000259" key="3">
    <source>
        <dbReference type="Pfam" id="PF00501"/>
    </source>
</evidence>
<feature type="domain" description="AMP-dependent synthetase/ligase" evidence="3">
    <location>
        <begin position="28"/>
        <end position="398"/>
    </location>
</feature>
<dbReference type="Gene3D" id="3.40.50.12780">
    <property type="entry name" value="N-terminal domain of ligase-like"/>
    <property type="match status" value="1"/>
</dbReference>
<gene>
    <name evidence="4" type="ORF">METZ01_LOCUS220347</name>
</gene>
<dbReference type="SUPFAM" id="SSF56801">
    <property type="entry name" value="Acetyl-CoA synthetase-like"/>
    <property type="match status" value="1"/>
</dbReference>
<sequence>VRPHAPELAEWYRAEGYWTDRLLIDFLESAVRRFPDKTAIVDDRFGSITYLALQERVFRLSTALYQRGVRSGDRFVIALPNWHHVPLVMLALGYIGAISVHMPVLGREREFEGVLRVSGAKGLVVPGCYHGHDYVSMIDPITQELEGLDLKVSIELGDAKPGWLDFEQLLEEAHTSLPDPDWRPSPDDITSVLFTSGSSGDPKGVIHSANTLGALNTTLAPIYGFGPDDVIFMAASLGFSAGLIHGPRLALFLGTTLILQESWNAEQALETMAREGAAFTLFTPTLLHDLLESDAFAQYGPRLALQLILCGGSNVPRHLLRSARERLPDTLTSVIWGMTEGIGSSCWPQDTPERVTETDGKAFLGTELDILGLDGERLPRGVEGELIMRGPQRFLGYFGRPELDDEVFLPD</sequence>
<accession>A0A382FYY8</accession>
<organism evidence="4">
    <name type="scientific">marine metagenome</name>
    <dbReference type="NCBI Taxonomy" id="408172"/>
    <lineage>
        <taxon>unclassified sequences</taxon>
        <taxon>metagenomes</taxon>
        <taxon>ecological metagenomes</taxon>
    </lineage>
</organism>
<comment type="similarity">
    <text evidence="1">Belongs to the ATP-dependent AMP-binding enzyme family.</text>
</comment>
<dbReference type="AlphaFoldDB" id="A0A382FYY8"/>
<dbReference type="InterPro" id="IPR000873">
    <property type="entry name" value="AMP-dep_synth/lig_dom"/>
</dbReference>
<protein>
    <recommendedName>
        <fullName evidence="3">AMP-dependent synthetase/ligase domain-containing protein</fullName>
    </recommendedName>
</protein>
<proteinExistence type="inferred from homology"/>
<name>A0A382FYY8_9ZZZZ</name>
<feature type="non-terminal residue" evidence="4">
    <location>
        <position position="411"/>
    </location>
</feature>
<dbReference type="PROSITE" id="PS00455">
    <property type="entry name" value="AMP_BINDING"/>
    <property type="match status" value="1"/>
</dbReference>